<dbReference type="AlphaFoldDB" id="A0A812BFG4"/>
<comment type="caution">
    <text evidence="2">The sequence shown here is derived from an EMBL/GenBank/DDBJ whole genome shotgun (WGS) entry which is preliminary data.</text>
</comment>
<evidence type="ECO:0008006" key="4">
    <source>
        <dbReference type="Google" id="ProtNLM"/>
    </source>
</evidence>
<organism evidence="2 3">
    <name type="scientific">Acanthosepion pharaonis</name>
    <name type="common">Pharaoh cuttlefish</name>
    <name type="synonym">Sepia pharaonis</name>
    <dbReference type="NCBI Taxonomy" id="158019"/>
    <lineage>
        <taxon>Eukaryota</taxon>
        <taxon>Metazoa</taxon>
        <taxon>Spiralia</taxon>
        <taxon>Lophotrochozoa</taxon>
        <taxon>Mollusca</taxon>
        <taxon>Cephalopoda</taxon>
        <taxon>Coleoidea</taxon>
        <taxon>Decapodiformes</taxon>
        <taxon>Sepiida</taxon>
        <taxon>Sepiina</taxon>
        <taxon>Sepiidae</taxon>
        <taxon>Acanthosepion</taxon>
    </lineage>
</organism>
<dbReference type="SUPFAM" id="SSF52540">
    <property type="entry name" value="P-loop containing nucleoside triphosphate hydrolases"/>
    <property type="match status" value="2"/>
</dbReference>
<dbReference type="PANTHER" id="PTHR10699:SF11">
    <property type="entry name" value="IGLOO, ISOFORM A"/>
    <property type="match status" value="1"/>
</dbReference>
<name>A0A812BFG4_ACAPH</name>
<dbReference type="Proteomes" id="UP000597762">
    <property type="component" value="Unassembled WGS sequence"/>
</dbReference>
<sequence>MLALFLISETGQDPVEECADLEDRFYNNDSFKHGAQADANPFAAETQMEAHASEDVKAPAEEKVTDNVQEETSTNVITNEENISDAATKIQAGFKGYKVRKEMKERKMKSNAATKIQAGFRGHQTRKKLKTMKEGDDQASHPQPLHQQHEQMHRNQQHIHHIHMPNLSTHQPLNPLDENNKKSRGTDIHRAATKIQAQFRGFRARQQMKVMKVKAKAEKALPSVDPEDPRVHEAATKIQAMIRGRKARKEIKVLRLQNKYGHGRHHGHGQAHHTKSSKSHNKDINRVGQHEP</sequence>
<evidence type="ECO:0000313" key="3">
    <source>
        <dbReference type="Proteomes" id="UP000597762"/>
    </source>
</evidence>
<dbReference type="InterPro" id="IPR000048">
    <property type="entry name" value="IQ_motif_EF-hand-BS"/>
</dbReference>
<dbReference type="Gene3D" id="1.20.5.190">
    <property type="match status" value="2"/>
</dbReference>
<dbReference type="PANTHER" id="PTHR10699">
    <property type="entry name" value="NEUROMODULIN"/>
    <property type="match status" value="1"/>
</dbReference>
<keyword evidence="3" id="KW-1185">Reference proteome</keyword>
<evidence type="ECO:0000313" key="2">
    <source>
        <dbReference type="EMBL" id="CAE1229889.1"/>
    </source>
</evidence>
<gene>
    <name evidence="2" type="ORF">SPHA_17489</name>
</gene>
<dbReference type="GO" id="GO:0005516">
    <property type="term" value="F:calmodulin binding"/>
    <property type="evidence" value="ECO:0007669"/>
    <property type="project" value="TreeGrafter"/>
</dbReference>
<feature type="compositionally biased region" description="Basic and acidic residues" evidence="1">
    <location>
        <begin position="52"/>
        <end position="65"/>
    </location>
</feature>
<accession>A0A812BFG4</accession>
<dbReference type="CDD" id="cd23767">
    <property type="entry name" value="IQCD"/>
    <property type="match status" value="3"/>
</dbReference>
<dbReference type="OrthoDB" id="1738954at2759"/>
<feature type="compositionally biased region" description="Basic residues" evidence="1">
    <location>
        <begin position="261"/>
        <end position="279"/>
    </location>
</feature>
<dbReference type="PROSITE" id="PS50096">
    <property type="entry name" value="IQ"/>
    <property type="match status" value="4"/>
</dbReference>
<reference evidence="2" key="1">
    <citation type="submission" date="2021-01" db="EMBL/GenBank/DDBJ databases">
        <authorList>
            <person name="Li R."/>
            <person name="Bekaert M."/>
        </authorList>
    </citation>
    <scope>NUCLEOTIDE SEQUENCE</scope>
    <source>
        <strain evidence="2">Farmed</strain>
    </source>
</reference>
<protein>
    <recommendedName>
        <fullName evidence="4">Abnormal spindle-like microcephaly-associated protein</fullName>
    </recommendedName>
</protein>
<dbReference type="FunFam" id="1.20.5.190:FF:000055">
    <property type="entry name" value="Putative microtubule-associated protein futsch"/>
    <property type="match status" value="1"/>
</dbReference>
<dbReference type="InterPro" id="IPR027417">
    <property type="entry name" value="P-loop_NTPase"/>
</dbReference>
<feature type="region of interest" description="Disordered" evidence="1">
    <location>
        <begin position="132"/>
        <end position="158"/>
    </location>
</feature>
<feature type="region of interest" description="Disordered" evidence="1">
    <location>
        <begin position="166"/>
        <end position="185"/>
    </location>
</feature>
<evidence type="ECO:0000256" key="1">
    <source>
        <dbReference type="SAM" id="MobiDB-lite"/>
    </source>
</evidence>
<proteinExistence type="predicted"/>
<dbReference type="EMBL" id="CAHIKZ030000624">
    <property type="protein sequence ID" value="CAE1229889.1"/>
    <property type="molecule type" value="Genomic_DNA"/>
</dbReference>
<feature type="region of interest" description="Disordered" evidence="1">
    <location>
        <begin position="257"/>
        <end position="292"/>
    </location>
</feature>
<dbReference type="SMART" id="SM00015">
    <property type="entry name" value="IQ"/>
    <property type="match status" value="4"/>
</dbReference>
<feature type="compositionally biased region" description="Basic and acidic residues" evidence="1">
    <location>
        <begin position="280"/>
        <end position="292"/>
    </location>
</feature>
<dbReference type="Pfam" id="PF00612">
    <property type="entry name" value="IQ"/>
    <property type="match status" value="4"/>
</dbReference>
<feature type="region of interest" description="Disordered" evidence="1">
    <location>
        <begin position="52"/>
        <end position="72"/>
    </location>
</feature>